<dbReference type="GO" id="GO:0005507">
    <property type="term" value="F:copper ion binding"/>
    <property type="evidence" value="ECO:0007669"/>
    <property type="project" value="TreeGrafter"/>
</dbReference>
<evidence type="ECO:0000313" key="2">
    <source>
        <dbReference type="EMBL" id="NDU43926.1"/>
    </source>
</evidence>
<evidence type="ECO:0000256" key="1">
    <source>
        <dbReference type="ARBA" id="ARBA00010169"/>
    </source>
</evidence>
<dbReference type="EMBL" id="WNJL01000050">
    <property type="protein sequence ID" value="NDU43926.1"/>
    <property type="molecule type" value="Genomic_DNA"/>
</dbReference>
<protein>
    <submittedName>
        <fullName evidence="2">Divalent cation tolerance protein CutA</fullName>
    </submittedName>
</protein>
<dbReference type="InterPro" id="IPR011322">
    <property type="entry name" value="N-reg_PII-like_a/b"/>
</dbReference>
<dbReference type="PANTHER" id="PTHR23419:SF8">
    <property type="entry name" value="FI09726P"/>
    <property type="match status" value="1"/>
</dbReference>
<dbReference type="GO" id="GO:0010038">
    <property type="term" value="P:response to metal ion"/>
    <property type="evidence" value="ECO:0007669"/>
    <property type="project" value="InterPro"/>
</dbReference>
<dbReference type="InterPro" id="IPR015867">
    <property type="entry name" value="N-reg_PII/ATP_PRibTrfase_C"/>
</dbReference>
<gene>
    <name evidence="2" type="ORF">GL267_15220</name>
</gene>
<name>A0A845U8U5_9PROT</name>
<dbReference type="AlphaFoldDB" id="A0A845U8U5"/>
<comment type="caution">
    <text evidence="2">The sequence shown here is derived from an EMBL/GenBank/DDBJ whole genome shotgun (WGS) entry which is preliminary data.</text>
</comment>
<dbReference type="PANTHER" id="PTHR23419">
    <property type="entry name" value="DIVALENT CATION TOLERANCE CUTA-RELATED"/>
    <property type="match status" value="1"/>
</dbReference>
<dbReference type="Pfam" id="PF03091">
    <property type="entry name" value="CutA1"/>
    <property type="match status" value="1"/>
</dbReference>
<dbReference type="SUPFAM" id="SSF54913">
    <property type="entry name" value="GlnB-like"/>
    <property type="match status" value="1"/>
</dbReference>
<sequence>MSSDTAYCVVLTTTASAEQAEGLAKKVVAERLAACVQVQQIQSYYMWKGEVRSDPECLLFIKARQSQYQELEDFIRKNHAYETPEIVQLPITAGFSGYLKWIDEVTGA</sequence>
<proteinExistence type="inferred from homology"/>
<dbReference type="RefSeq" id="WP_163099470.1">
    <property type="nucleotide sequence ID" value="NZ_CP127523.1"/>
</dbReference>
<dbReference type="Gene3D" id="3.30.70.120">
    <property type="match status" value="1"/>
</dbReference>
<reference evidence="2" key="1">
    <citation type="submission" date="2019-11" db="EMBL/GenBank/DDBJ databases">
        <title>Acidithiobacillus ferrianus sp. nov.: a facultatively anaerobic and extremely acidophilic chemolithoautotroph.</title>
        <authorList>
            <person name="Norris P.R."/>
            <person name="Falagan C."/>
            <person name="Moya-Beltran A."/>
            <person name="Castro M."/>
            <person name="Quatrini R."/>
            <person name="Johnson D.B."/>
        </authorList>
    </citation>
    <scope>NUCLEOTIDE SEQUENCE [LARGE SCALE GENOMIC DNA]</scope>
    <source>
        <strain evidence="2">MG</strain>
    </source>
</reference>
<organism evidence="2">
    <name type="scientific">Acidithiobacillus ferrianus</name>
    <dbReference type="NCBI Taxonomy" id="2678518"/>
    <lineage>
        <taxon>Bacteria</taxon>
        <taxon>Pseudomonadati</taxon>
        <taxon>Pseudomonadota</taxon>
        <taxon>Acidithiobacillia</taxon>
        <taxon>Acidithiobacillales</taxon>
        <taxon>Acidithiobacillaceae</taxon>
        <taxon>Acidithiobacillus</taxon>
    </lineage>
</organism>
<accession>A0A845U8U5</accession>
<dbReference type="InterPro" id="IPR004323">
    <property type="entry name" value="Ion_tolerance_CutA"/>
</dbReference>
<comment type="similarity">
    <text evidence="1">Belongs to the CutA family.</text>
</comment>